<proteinExistence type="predicted"/>
<dbReference type="SUPFAM" id="SSF46785">
    <property type="entry name" value="Winged helix' DNA-binding domain"/>
    <property type="match status" value="1"/>
</dbReference>
<feature type="transmembrane region" description="Helical" evidence="5">
    <location>
        <begin position="422"/>
        <end position="451"/>
    </location>
</feature>
<dbReference type="PANTHER" id="PTHR22829">
    <property type="entry name" value="DEP DOMAIN PROTEIN"/>
    <property type="match status" value="1"/>
</dbReference>
<feature type="transmembrane region" description="Helical" evidence="5">
    <location>
        <begin position="195"/>
        <end position="217"/>
    </location>
</feature>
<protein>
    <submittedName>
        <fullName evidence="8">Integral membrane protein GPR155</fullName>
    </submittedName>
</protein>
<organism evidence="7 8">
    <name type="scientific">Galendromus occidentalis</name>
    <name type="common">western predatory mite</name>
    <dbReference type="NCBI Taxonomy" id="34638"/>
    <lineage>
        <taxon>Eukaryota</taxon>
        <taxon>Metazoa</taxon>
        <taxon>Ecdysozoa</taxon>
        <taxon>Arthropoda</taxon>
        <taxon>Chelicerata</taxon>
        <taxon>Arachnida</taxon>
        <taxon>Acari</taxon>
        <taxon>Parasitiformes</taxon>
        <taxon>Mesostigmata</taxon>
        <taxon>Gamasina</taxon>
        <taxon>Phytoseioidea</taxon>
        <taxon>Phytoseiidae</taxon>
        <taxon>Typhlodrominae</taxon>
        <taxon>Galendromus</taxon>
    </lineage>
</organism>
<feature type="transmembrane region" description="Helical" evidence="5">
    <location>
        <begin position="237"/>
        <end position="256"/>
    </location>
</feature>
<feature type="transmembrane region" description="Helical" evidence="5">
    <location>
        <begin position="117"/>
        <end position="134"/>
    </location>
</feature>
<dbReference type="InterPro" id="IPR051832">
    <property type="entry name" value="mTOR-Rac_regulators"/>
</dbReference>
<dbReference type="InterPro" id="IPR036388">
    <property type="entry name" value="WH-like_DNA-bd_sf"/>
</dbReference>
<dbReference type="Gene3D" id="1.10.10.10">
    <property type="entry name" value="Winged helix-like DNA-binding domain superfamily/Winged helix DNA-binding domain"/>
    <property type="match status" value="1"/>
</dbReference>
<evidence type="ECO:0000256" key="2">
    <source>
        <dbReference type="ARBA" id="ARBA00022692"/>
    </source>
</evidence>
<dbReference type="GeneID" id="100901251"/>
<feature type="transmembrane region" description="Helical" evidence="5">
    <location>
        <begin position="59"/>
        <end position="77"/>
    </location>
</feature>
<evidence type="ECO:0000256" key="4">
    <source>
        <dbReference type="ARBA" id="ARBA00023136"/>
    </source>
</evidence>
<dbReference type="SMART" id="SM00049">
    <property type="entry name" value="DEP"/>
    <property type="match status" value="1"/>
</dbReference>
<dbReference type="InterPro" id="IPR036390">
    <property type="entry name" value="WH_DNA-bd_sf"/>
</dbReference>
<evidence type="ECO:0000256" key="1">
    <source>
        <dbReference type="ARBA" id="ARBA00004141"/>
    </source>
</evidence>
<dbReference type="PROSITE" id="PS50186">
    <property type="entry name" value="DEP"/>
    <property type="match status" value="1"/>
</dbReference>
<keyword evidence="3 5" id="KW-1133">Transmembrane helix</keyword>
<feature type="transmembrane region" description="Helical" evidence="5">
    <location>
        <begin position="329"/>
        <end position="346"/>
    </location>
</feature>
<feature type="transmembrane region" description="Helical" evidence="5">
    <location>
        <begin position="303"/>
        <end position="322"/>
    </location>
</feature>
<dbReference type="GO" id="GO:0055085">
    <property type="term" value="P:transmembrane transport"/>
    <property type="evidence" value="ECO:0007669"/>
    <property type="project" value="InterPro"/>
</dbReference>
<name>A0AAJ6VWK0_9ACAR</name>
<dbReference type="PANTHER" id="PTHR22829:SF5">
    <property type="entry name" value="INTEGRAL MEMBRANE PROTEIN GPR155"/>
    <property type="match status" value="1"/>
</dbReference>
<feature type="transmembrane region" description="Helical" evidence="5">
    <location>
        <begin position="685"/>
        <end position="707"/>
    </location>
</feature>
<dbReference type="Pfam" id="PF03547">
    <property type="entry name" value="Mem_trans"/>
    <property type="match status" value="1"/>
</dbReference>
<feature type="transmembrane region" description="Helical" evidence="5">
    <location>
        <begin position="505"/>
        <end position="526"/>
    </location>
</feature>
<dbReference type="GO" id="GO:0035556">
    <property type="term" value="P:intracellular signal transduction"/>
    <property type="evidence" value="ECO:0007669"/>
    <property type="project" value="InterPro"/>
</dbReference>
<accession>A0AAJ6VWK0</accession>
<dbReference type="InterPro" id="IPR004776">
    <property type="entry name" value="Mem_transp_PIN-like"/>
</dbReference>
<gene>
    <name evidence="8" type="primary">LOC100901251</name>
</gene>
<feature type="transmembrane region" description="Helical" evidence="5">
    <location>
        <begin position="366"/>
        <end position="385"/>
    </location>
</feature>
<feature type="transmembrane region" description="Helical" evidence="5">
    <location>
        <begin position="154"/>
        <end position="174"/>
    </location>
</feature>
<keyword evidence="4 5" id="KW-0472">Membrane</keyword>
<feature type="transmembrane region" description="Helical" evidence="5">
    <location>
        <begin position="397"/>
        <end position="416"/>
    </location>
</feature>
<feature type="transmembrane region" description="Helical" evidence="5">
    <location>
        <begin position="29"/>
        <end position="47"/>
    </location>
</feature>
<dbReference type="KEGG" id="goe:100901251"/>
<dbReference type="GO" id="GO:0016020">
    <property type="term" value="C:membrane"/>
    <property type="evidence" value="ECO:0007669"/>
    <property type="project" value="UniProtKB-SubCell"/>
</dbReference>
<feature type="transmembrane region" description="Helical" evidence="5">
    <location>
        <begin position="89"/>
        <end position="110"/>
    </location>
</feature>
<dbReference type="AlphaFoldDB" id="A0AAJ6VWK0"/>
<dbReference type="GO" id="GO:0030514">
    <property type="term" value="P:negative regulation of BMP signaling pathway"/>
    <property type="evidence" value="ECO:0007669"/>
    <property type="project" value="TreeGrafter"/>
</dbReference>
<evidence type="ECO:0000259" key="6">
    <source>
        <dbReference type="PROSITE" id="PS50186"/>
    </source>
</evidence>
<feature type="transmembrane region" description="Helical" evidence="5">
    <location>
        <begin position="463"/>
        <end position="485"/>
    </location>
</feature>
<feature type="domain" description="DEP" evidence="6">
    <location>
        <begin position="802"/>
        <end position="856"/>
    </location>
</feature>
<evidence type="ECO:0000256" key="3">
    <source>
        <dbReference type="ARBA" id="ARBA00022989"/>
    </source>
</evidence>
<dbReference type="Pfam" id="PF00610">
    <property type="entry name" value="DEP"/>
    <property type="match status" value="1"/>
</dbReference>
<keyword evidence="7" id="KW-1185">Reference proteome</keyword>
<keyword evidence="2 5" id="KW-0812">Transmembrane</keyword>
<dbReference type="InterPro" id="IPR000591">
    <property type="entry name" value="DEP_dom"/>
</dbReference>
<feature type="transmembrane region" description="Helical" evidence="5">
    <location>
        <begin position="727"/>
        <end position="746"/>
    </location>
</feature>
<sequence length="871" mass="96124">MLVNTTTPAPMPPVGLSTAGTFAEIYEKLLPVLLQCFVIVALGYISGRTRLIPQSDTKGLQLVVSYFFLPALVFRSLVTIDFYTVNYRFLASILIGKLVIFGLAAILTWLLKRKDRVAFAGLFGIFCSMSNDFALGYPLVSYLYEKDHPEFSHYLYLIAPIQLLIINPIGFVLMEYGRLTKRQIPSRCRSKASSHYWKTILGILKNPIMVMTAAGIVGNFAFKQKLPRLLEVTTEPLGAAFSASALYLLGQNMVGGFSSMCKYTMLTTTLIVSVKVLAAPILIREIMSQMGIPDPAYTDFGFLYGMLPPAPTVAIFAAQFCLPGEAVSAGVVVGTFVSAPLIFITATMSKISESSQSYQQTMVSAISYTSLIALPLCLWTLFVLIPKKHRITHSTAIWLLSAQTLTCIGGIMLFWAPGDGSVFFYVHTSVSLAGIFASRIWTAMIATILMLCHERSLCFVLKIRSTLLIGGSAASLIATLILLAGIPFGSHLNLMNDPNFHLGRIQAGVALIFLIISFLVTMYGLVRQQRFRSREEYEPLFIADDANSVSPSVSNNISVGLNDQAVPQLPTPAAPASSCANCSCYKGNQPGTANALPDLEDFGLSNSVRRKVPRVRRLSEKQEVAATASSSVVSTDPTMCGPTYHCTPADRKTCISSVKQYLEQVHPGEEVTEPDVDLHQNFRHVCLLLMLLFSMMIGIAVSLWQLLTEKPTGILLELEFLDIILNYGQGILTFIVFGADASWLLFPYHAILKFFCKSEVSIPAFCELSPEVKQLCEQFRIYHLEIFANDVWPGVDIENVKFSGQQMCDWLCMVGLSHSRDEAVTYGRTLLEGRTIVHVSKEKHFEDDVHLYQFLAHPPCAVRANSDNFNV</sequence>
<evidence type="ECO:0000313" key="7">
    <source>
        <dbReference type="Proteomes" id="UP000694867"/>
    </source>
</evidence>
<evidence type="ECO:0000256" key="5">
    <source>
        <dbReference type="SAM" id="Phobius"/>
    </source>
</evidence>
<comment type="subcellular location">
    <subcellularLocation>
        <location evidence="1">Membrane</location>
        <topology evidence="1">Multi-pass membrane protein</topology>
    </subcellularLocation>
</comment>
<feature type="transmembrane region" description="Helical" evidence="5">
    <location>
        <begin position="263"/>
        <end position="283"/>
    </location>
</feature>
<dbReference type="RefSeq" id="XP_003740757.1">
    <property type="nucleotide sequence ID" value="XM_003740709.2"/>
</dbReference>
<evidence type="ECO:0000313" key="8">
    <source>
        <dbReference type="RefSeq" id="XP_003740757.1"/>
    </source>
</evidence>
<reference evidence="8" key="1">
    <citation type="submission" date="2025-08" db="UniProtKB">
        <authorList>
            <consortium name="RefSeq"/>
        </authorList>
    </citation>
    <scope>IDENTIFICATION</scope>
</reference>
<dbReference type="Proteomes" id="UP000694867">
    <property type="component" value="Unplaced"/>
</dbReference>